<evidence type="ECO:0000256" key="4">
    <source>
        <dbReference type="SAM" id="MobiDB-lite"/>
    </source>
</evidence>
<dbReference type="Pfam" id="PF00505">
    <property type="entry name" value="HMG_box"/>
    <property type="match status" value="1"/>
</dbReference>
<feature type="compositionally biased region" description="Acidic residues" evidence="4">
    <location>
        <begin position="824"/>
        <end position="854"/>
    </location>
</feature>
<accession>A0A9P0CQQ6</accession>
<proteinExistence type="predicted"/>
<dbReference type="InterPro" id="IPR036910">
    <property type="entry name" value="HMG_box_dom_sf"/>
</dbReference>
<feature type="region of interest" description="Disordered" evidence="4">
    <location>
        <begin position="468"/>
        <end position="513"/>
    </location>
</feature>
<evidence type="ECO:0000256" key="2">
    <source>
        <dbReference type="ARBA" id="ARBA00023125"/>
    </source>
</evidence>
<feature type="compositionally biased region" description="Basic and acidic residues" evidence="4">
    <location>
        <begin position="684"/>
        <end position="699"/>
    </location>
</feature>
<feature type="domain" description="HMG box" evidence="5">
    <location>
        <begin position="395"/>
        <end position="465"/>
    </location>
</feature>
<dbReference type="SMART" id="SM00398">
    <property type="entry name" value="HMG"/>
    <property type="match status" value="3"/>
</dbReference>
<name>A0A9P0CQQ6_9CUCU</name>
<dbReference type="InterPro" id="IPR051762">
    <property type="entry name" value="UBF1"/>
</dbReference>
<sequence>MNSKKNKKNVNIETEDSNTVKKTKKAKTELTNENLDIENRTRKRKNVESDIVEAIPSKKPKKKTKSAVNNNKDLLLPNYDIENIHSIKKQKNGHIVNELEVSGTNTDFDEVPTKGKKKKNVKKEVTEFIETNLDVSTPSKSPKTPKGINSIKTEYLDLDASTTSKSCKTPKGINSLKSECLDLDVSTTSKSSKTPKGINSIKSESLDLDVSTTSKSSKSPKGINSIKLECLDLDNALINCLHHEVNIVDINAGKLNEGDENVVTISIKDEGLDSDWDENDLLKQLERRIEKKESPKERRGGIEWSDSDLNELIERMEVTLPENDLKPFMKRAETIDWDKIAFKNYTADECKKTWSLVLKKIRRYRILKEVLQDAKEWILVPRAKKKIVKYRHPDMPRRPLSAYFIYYLKKKDSLQVDHPGLDATELAKMCSQKFKVLAPEKRLKYENIANKNKEEYDQKMKEFYEIHPELKPERDSKSKKHPKLQKPPKPPKPVVEKPPPKPPKPPKEKLPKRPLSAFQYYHMAEASKEQVDDKTAFREFCKEKWKQMPDDKKIEWISFAEAETLKYEDELKEYIKNHPEYIHTSQNKPQLTKEELLVKERVSGKPPKPPVSAYNLFSRMLMHSEDIKTVPVKERLVFVSNQWKECTEEEKKNYKELFDKAIEKYNKDFATYIESLPEEERELELLKGPKRRKSEDEKRKKGSKGKKVVKKKPETSTEIKKPVVNKANSSSKKTEKKPRKLVEPEQPPISPFKYFASSYNGEEPAAKAWKALTSDERKRYEEELVQKKKAYILDFEKFLKSMTKEELENFSNSRKKQNNQKASEEDDDDEDETSDQSDSEEDSNDEDSDEEKDN</sequence>
<dbReference type="PANTHER" id="PTHR46318:SF3">
    <property type="entry name" value="UPSTREAM BINDING TRANSCRIPTION FACTOR"/>
    <property type="match status" value="1"/>
</dbReference>
<evidence type="ECO:0000256" key="1">
    <source>
        <dbReference type="ARBA" id="ARBA00004123"/>
    </source>
</evidence>
<dbReference type="AlphaFoldDB" id="A0A9P0CQQ6"/>
<feature type="region of interest" description="Disordered" evidence="4">
    <location>
        <begin position="1"/>
        <end position="49"/>
    </location>
</feature>
<evidence type="ECO:0000313" key="7">
    <source>
        <dbReference type="Proteomes" id="UP001153636"/>
    </source>
</evidence>
<keyword evidence="7" id="KW-1185">Reference proteome</keyword>
<dbReference type="GO" id="GO:0005634">
    <property type="term" value="C:nucleus"/>
    <property type="evidence" value="ECO:0007669"/>
    <property type="project" value="UniProtKB-SubCell"/>
</dbReference>
<evidence type="ECO:0000259" key="5">
    <source>
        <dbReference type="SMART" id="SM00398"/>
    </source>
</evidence>
<feature type="compositionally biased region" description="Basic and acidic residues" evidence="4">
    <location>
        <begin position="711"/>
        <end position="721"/>
    </location>
</feature>
<dbReference type="PANTHER" id="PTHR46318">
    <property type="entry name" value="UPSTREAM BINDING TRANSCRIPTION FACTOR"/>
    <property type="match status" value="1"/>
</dbReference>
<dbReference type="Gene3D" id="1.10.30.10">
    <property type="entry name" value="High mobility group box domain"/>
    <property type="match status" value="3"/>
</dbReference>
<keyword evidence="2" id="KW-0238">DNA-binding</keyword>
<protein>
    <recommendedName>
        <fullName evidence="5">HMG box domain-containing protein</fullName>
    </recommendedName>
</protein>
<feature type="domain" description="HMG box" evidence="5">
    <location>
        <begin position="510"/>
        <end position="576"/>
    </location>
</feature>
<evidence type="ECO:0000313" key="6">
    <source>
        <dbReference type="EMBL" id="CAH1103404.1"/>
    </source>
</evidence>
<dbReference type="OrthoDB" id="498543at2759"/>
<feature type="region of interest" description="Disordered" evidence="4">
    <location>
        <begin position="806"/>
        <end position="854"/>
    </location>
</feature>
<comment type="subcellular location">
    <subcellularLocation>
        <location evidence="1">Nucleus</location>
    </subcellularLocation>
</comment>
<dbReference type="GO" id="GO:0003677">
    <property type="term" value="F:DNA binding"/>
    <property type="evidence" value="ECO:0007669"/>
    <property type="project" value="UniProtKB-KW"/>
</dbReference>
<dbReference type="InterPro" id="IPR009071">
    <property type="entry name" value="HMG_box_dom"/>
</dbReference>
<feature type="compositionally biased region" description="Basic residues" evidence="4">
    <location>
        <begin position="700"/>
        <end position="710"/>
    </location>
</feature>
<gene>
    <name evidence="6" type="ORF">PSYICH_LOCUS4212</name>
</gene>
<feature type="region of interest" description="Disordered" evidence="4">
    <location>
        <begin position="684"/>
        <end position="756"/>
    </location>
</feature>
<organism evidence="6 7">
    <name type="scientific">Psylliodes chrysocephalus</name>
    <dbReference type="NCBI Taxonomy" id="3402493"/>
    <lineage>
        <taxon>Eukaryota</taxon>
        <taxon>Metazoa</taxon>
        <taxon>Ecdysozoa</taxon>
        <taxon>Arthropoda</taxon>
        <taxon>Hexapoda</taxon>
        <taxon>Insecta</taxon>
        <taxon>Pterygota</taxon>
        <taxon>Neoptera</taxon>
        <taxon>Endopterygota</taxon>
        <taxon>Coleoptera</taxon>
        <taxon>Polyphaga</taxon>
        <taxon>Cucujiformia</taxon>
        <taxon>Chrysomeloidea</taxon>
        <taxon>Chrysomelidae</taxon>
        <taxon>Galerucinae</taxon>
        <taxon>Alticini</taxon>
        <taxon>Psylliodes</taxon>
    </lineage>
</organism>
<keyword evidence="3" id="KW-0539">Nucleus</keyword>
<feature type="compositionally biased region" description="Basic and acidic residues" evidence="4">
    <location>
        <begin position="494"/>
        <end position="511"/>
    </location>
</feature>
<reference evidence="6" key="1">
    <citation type="submission" date="2022-01" db="EMBL/GenBank/DDBJ databases">
        <authorList>
            <person name="King R."/>
        </authorList>
    </citation>
    <scope>NUCLEOTIDE SEQUENCE</scope>
</reference>
<feature type="domain" description="HMG box" evidence="5">
    <location>
        <begin position="606"/>
        <end position="674"/>
    </location>
</feature>
<dbReference type="Proteomes" id="UP001153636">
    <property type="component" value="Chromosome 14"/>
</dbReference>
<feature type="compositionally biased region" description="Basic residues" evidence="4">
    <location>
        <begin position="477"/>
        <end position="486"/>
    </location>
</feature>
<dbReference type="EMBL" id="OV651826">
    <property type="protein sequence ID" value="CAH1103404.1"/>
    <property type="molecule type" value="Genomic_DNA"/>
</dbReference>
<dbReference type="SUPFAM" id="SSF47095">
    <property type="entry name" value="HMG-box"/>
    <property type="match status" value="4"/>
</dbReference>
<evidence type="ECO:0000256" key="3">
    <source>
        <dbReference type="ARBA" id="ARBA00023242"/>
    </source>
</evidence>